<keyword evidence="2" id="KW-1185">Reference proteome</keyword>
<protein>
    <recommendedName>
        <fullName evidence="3">Transposase</fullName>
    </recommendedName>
</protein>
<sequence length="83" mass="9222">MTHTRSGGGEPNCQWPLLSWVDDLIDPRYRMLRRHSTPEALVAKGKLARKRTQRTVHYTARRSVATASEPVVATPAAVTDLPA</sequence>
<organism evidence="1 2">
    <name type="scientific">Streptomyces melanogenes</name>
    <dbReference type="NCBI Taxonomy" id="67326"/>
    <lineage>
        <taxon>Bacteria</taxon>
        <taxon>Bacillati</taxon>
        <taxon>Actinomycetota</taxon>
        <taxon>Actinomycetes</taxon>
        <taxon>Kitasatosporales</taxon>
        <taxon>Streptomycetaceae</taxon>
        <taxon>Streptomyces</taxon>
    </lineage>
</organism>
<accession>A0ABZ1XDC0</accession>
<evidence type="ECO:0000313" key="2">
    <source>
        <dbReference type="Proteomes" id="UP001432060"/>
    </source>
</evidence>
<reference evidence="1" key="1">
    <citation type="submission" date="2022-10" db="EMBL/GenBank/DDBJ databases">
        <title>The complete genomes of actinobacterial strains from the NBC collection.</title>
        <authorList>
            <person name="Joergensen T.S."/>
            <person name="Alvarez Arevalo M."/>
            <person name="Sterndorff E.B."/>
            <person name="Faurdal D."/>
            <person name="Vuksanovic O."/>
            <person name="Mourched A.-S."/>
            <person name="Charusanti P."/>
            <person name="Shaw S."/>
            <person name="Blin K."/>
            <person name="Weber T."/>
        </authorList>
    </citation>
    <scope>NUCLEOTIDE SEQUENCE</scope>
    <source>
        <strain evidence="1">NBC_00668</strain>
    </source>
</reference>
<dbReference type="EMBL" id="CP109019">
    <property type="protein sequence ID" value="WUT80782.1"/>
    <property type="molecule type" value="Genomic_DNA"/>
</dbReference>
<evidence type="ECO:0000313" key="1">
    <source>
        <dbReference type="EMBL" id="WUT80782.1"/>
    </source>
</evidence>
<proteinExistence type="predicted"/>
<dbReference type="RefSeq" id="WP_329394646.1">
    <property type="nucleotide sequence ID" value="NZ_CP109019.1"/>
</dbReference>
<gene>
    <name evidence="1" type="ORF">OG515_00565</name>
</gene>
<dbReference type="Proteomes" id="UP001432060">
    <property type="component" value="Chromosome"/>
</dbReference>
<evidence type="ECO:0008006" key="3">
    <source>
        <dbReference type="Google" id="ProtNLM"/>
    </source>
</evidence>
<name>A0ABZ1XDC0_9ACTN</name>